<name>A0A4Z2I3B2_9TELE</name>
<organism evidence="1 2">
    <name type="scientific">Liparis tanakae</name>
    <name type="common">Tanaka's snailfish</name>
    <dbReference type="NCBI Taxonomy" id="230148"/>
    <lineage>
        <taxon>Eukaryota</taxon>
        <taxon>Metazoa</taxon>
        <taxon>Chordata</taxon>
        <taxon>Craniata</taxon>
        <taxon>Vertebrata</taxon>
        <taxon>Euteleostomi</taxon>
        <taxon>Actinopterygii</taxon>
        <taxon>Neopterygii</taxon>
        <taxon>Teleostei</taxon>
        <taxon>Neoteleostei</taxon>
        <taxon>Acanthomorphata</taxon>
        <taxon>Eupercaria</taxon>
        <taxon>Perciformes</taxon>
        <taxon>Cottioidei</taxon>
        <taxon>Cottales</taxon>
        <taxon>Liparidae</taxon>
        <taxon>Liparis</taxon>
    </lineage>
</organism>
<comment type="caution">
    <text evidence="1">The sequence shown here is derived from an EMBL/GenBank/DDBJ whole genome shotgun (WGS) entry which is preliminary data.</text>
</comment>
<evidence type="ECO:0000313" key="1">
    <source>
        <dbReference type="EMBL" id="TNN71804.1"/>
    </source>
</evidence>
<reference evidence="1 2" key="1">
    <citation type="submission" date="2019-03" db="EMBL/GenBank/DDBJ databases">
        <title>First draft genome of Liparis tanakae, snailfish: a comprehensive survey of snailfish specific genes.</title>
        <authorList>
            <person name="Kim W."/>
            <person name="Song I."/>
            <person name="Jeong J.-H."/>
            <person name="Kim D."/>
            <person name="Kim S."/>
            <person name="Ryu S."/>
            <person name="Song J.Y."/>
            <person name="Lee S.K."/>
        </authorList>
    </citation>
    <scope>NUCLEOTIDE SEQUENCE [LARGE SCALE GENOMIC DNA]</scope>
    <source>
        <tissue evidence="1">Muscle</tissue>
    </source>
</reference>
<proteinExistence type="predicted"/>
<accession>A0A4Z2I3B2</accession>
<dbReference type="Proteomes" id="UP000314294">
    <property type="component" value="Unassembled WGS sequence"/>
</dbReference>
<keyword evidence="2" id="KW-1185">Reference proteome</keyword>
<dbReference type="AlphaFoldDB" id="A0A4Z2I3B2"/>
<gene>
    <name evidence="1" type="ORF">EYF80_017975</name>
</gene>
<evidence type="ECO:0000313" key="2">
    <source>
        <dbReference type="Proteomes" id="UP000314294"/>
    </source>
</evidence>
<protein>
    <submittedName>
        <fullName evidence="1">Uncharacterized protein</fullName>
    </submittedName>
</protein>
<dbReference type="EMBL" id="SRLO01000145">
    <property type="protein sequence ID" value="TNN71804.1"/>
    <property type="molecule type" value="Genomic_DNA"/>
</dbReference>
<sequence>MTITDCPLDARQCASSSLLPQGRRDGSDFSAAYAPRGKTPVKVTLFLTFEKPLSKQKYGSVSRIVLFYVPLHIHPVLSSAPIDRPFLSAGAGLDGHIGVNLEHWIPGFILVEHRQRTHLLWDAAGLRNSGDDPDGTDYALDGGVVRRPRHLRAFEWSGEEKNNTLLVTQYNLVMRQWNDLGVLAHTLCMGKPHVPAQ</sequence>